<reference evidence="2" key="1">
    <citation type="submission" date="2023-07" db="EMBL/GenBank/DDBJ databases">
        <title>Functional and genomic diversity of the sorghum phyllosphere microbiome.</title>
        <authorList>
            <person name="Shade A."/>
        </authorList>
    </citation>
    <scope>NUCLEOTIDE SEQUENCE [LARGE SCALE GENOMIC DNA]</scope>
    <source>
        <strain evidence="2">SORGH_AS_0422</strain>
    </source>
</reference>
<dbReference type="RefSeq" id="WP_311948885.1">
    <property type="nucleotide sequence ID" value="NZ_JAVLVU010000001.1"/>
</dbReference>
<gene>
    <name evidence="1" type="ORF">QE417_001499</name>
</gene>
<name>A0ABU3GTY1_9SPHI</name>
<evidence type="ECO:0008006" key="3">
    <source>
        <dbReference type="Google" id="ProtNLM"/>
    </source>
</evidence>
<sequence length="305" mass="34659">MFNIKRSRWIVWFVLVLVLELAAYSQNKSDDKAYVAGKLKSPLNNETSGIAASSVYPNIFYIHNDSGDSGRFFAIKPDGTLKGIFNYVKKGTPGYGVRDCEDIAVGPGPDSIQSYVYIADIGDNGETYPFINIYRIPEPKLLPANGDSTVHTFRHTLNLKYPDGPHDAETLMIDPIEKLFYIVTKRHKSVGVYTAPLIFHNNDTVTLTKRAEIHFRGFQPFKWIVSGDISKDGKQVVLKSYSRIYYWKRNGNEPIWETLQRKPQQPAYEQERLGEAIGFTSDGRSYYTVSEGTKQPIFHYPVPKN</sequence>
<keyword evidence="2" id="KW-1185">Reference proteome</keyword>
<dbReference type="Proteomes" id="UP001258315">
    <property type="component" value="Unassembled WGS sequence"/>
</dbReference>
<protein>
    <recommendedName>
        <fullName evidence="3">PE-PGRS family protein</fullName>
    </recommendedName>
</protein>
<evidence type="ECO:0000313" key="1">
    <source>
        <dbReference type="EMBL" id="MDT3402427.1"/>
    </source>
</evidence>
<accession>A0ABU3GTY1</accession>
<dbReference type="SUPFAM" id="SSF63829">
    <property type="entry name" value="Calcium-dependent phosphotriesterase"/>
    <property type="match status" value="1"/>
</dbReference>
<organism evidence="1 2">
    <name type="scientific">Mucilaginibacter terrae</name>
    <dbReference type="NCBI Taxonomy" id="1955052"/>
    <lineage>
        <taxon>Bacteria</taxon>
        <taxon>Pseudomonadati</taxon>
        <taxon>Bacteroidota</taxon>
        <taxon>Sphingobacteriia</taxon>
        <taxon>Sphingobacteriales</taxon>
        <taxon>Sphingobacteriaceae</taxon>
        <taxon>Mucilaginibacter</taxon>
    </lineage>
</organism>
<dbReference type="EMBL" id="JAVLVU010000001">
    <property type="protein sequence ID" value="MDT3402427.1"/>
    <property type="molecule type" value="Genomic_DNA"/>
</dbReference>
<comment type="caution">
    <text evidence="1">The sequence shown here is derived from an EMBL/GenBank/DDBJ whole genome shotgun (WGS) entry which is preliminary data.</text>
</comment>
<proteinExistence type="predicted"/>
<evidence type="ECO:0000313" key="2">
    <source>
        <dbReference type="Proteomes" id="UP001258315"/>
    </source>
</evidence>